<organism evidence="1 2">
    <name type="scientific">Candidatus Ornithospirochaeta stercoripullorum</name>
    <dbReference type="NCBI Taxonomy" id="2840899"/>
    <lineage>
        <taxon>Bacteria</taxon>
        <taxon>Pseudomonadati</taxon>
        <taxon>Spirochaetota</taxon>
        <taxon>Spirochaetia</taxon>
        <taxon>Spirochaetales</taxon>
        <taxon>Spirochaetaceae</taxon>
        <taxon>Spirochaetaceae incertae sedis</taxon>
        <taxon>Candidatus Ornithospirochaeta</taxon>
    </lineage>
</organism>
<gene>
    <name evidence="1" type="ORF">IAA97_09015</name>
</gene>
<reference evidence="1" key="2">
    <citation type="journal article" date="2021" name="PeerJ">
        <title>Extensive microbial diversity within the chicken gut microbiome revealed by metagenomics and culture.</title>
        <authorList>
            <person name="Gilroy R."/>
            <person name="Ravi A."/>
            <person name="Getino M."/>
            <person name="Pursley I."/>
            <person name="Horton D.L."/>
            <person name="Alikhan N.F."/>
            <person name="Baker D."/>
            <person name="Gharbi K."/>
            <person name="Hall N."/>
            <person name="Watson M."/>
            <person name="Adriaenssens E.M."/>
            <person name="Foster-Nyarko E."/>
            <person name="Jarju S."/>
            <person name="Secka A."/>
            <person name="Antonio M."/>
            <person name="Oren A."/>
            <person name="Chaudhuri R.R."/>
            <person name="La Ragione R."/>
            <person name="Hildebrand F."/>
            <person name="Pallen M.J."/>
        </authorList>
    </citation>
    <scope>NUCLEOTIDE SEQUENCE</scope>
    <source>
        <strain evidence="1">7293</strain>
    </source>
</reference>
<accession>A0A9D9H5Y7</accession>
<name>A0A9D9H5Y7_9SPIO</name>
<dbReference type="AlphaFoldDB" id="A0A9D9H5Y7"/>
<dbReference type="Pfam" id="PF12784">
    <property type="entry name" value="PDDEXK_2"/>
    <property type="match status" value="1"/>
</dbReference>
<protein>
    <submittedName>
        <fullName evidence="1">PD-(D/E)XK nuclease family transposase</fullName>
    </submittedName>
</protein>
<feature type="non-terminal residue" evidence="1">
    <location>
        <position position="214"/>
    </location>
</feature>
<evidence type="ECO:0000313" key="2">
    <source>
        <dbReference type="Proteomes" id="UP000823615"/>
    </source>
</evidence>
<comment type="caution">
    <text evidence="1">The sequence shown here is derived from an EMBL/GenBank/DDBJ whole genome shotgun (WGS) entry which is preliminary data.</text>
</comment>
<proteinExistence type="predicted"/>
<sequence length="214" mass="24368">MITQEEKKAILRSMSLMDDALFTKCFGESKACTEVLLRVILNKRDLCVIDVHPQRWIENIISHSVKLDVMAVDLDGTIYDIEVQKETKGASRRRARYYSSMMDADMLDKGTGFDCLPDSFIIFITSGDALGRGEAIYHVERKVEETGESFGDGSEIIYVSSSFTKPETELGRLMEDLKCTDPEKMHYTVIKERTEFLKMEKEGIAIMSSMFDEV</sequence>
<reference evidence="1" key="1">
    <citation type="submission" date="2020-10" db="EMBL/GenBank/DDBJ databases">
        <authorList>
            <person name="Gilroy R."/>
        </authorList>
    </citation>
    <scope>NUCLEOTIDE SEQUENCE</scope>
    <source>
        <strain evidence="1">7293</strain>
    </source>
</reference>
<dbReference type="Proteomes" id="UP000823615">
    <property type="component" value="Unassembled WGS sequence"/>
</dbReference>
<evidence type="ECO:0000313" key="1">
    <source>
        <dbReference type="EMBL" id="MBO8437104.1"/>
    </source>
</evidence>
<dbReference type="EMBL" id="JADIMT010000101">
    <property type="protein sequence ID" value="MBO8437104.1"/>
    <property type="molecule type" value="Genomic_DNA"/>
</dbReference>